<dbReference type="AlphaFoldDB" id="A0A9W6R9I9"/>
<keyword evidence="10" id="KW-1185">Reference proteome</keyword>
<dbReference type="PANTHER" id="PTHR46383:SF1">
    <property type="entry name" value="ASPARTATE AMINOTRANSFERASE"/>
    <property type="match status" value="1"/>
</dbReference>
<keyword evidence="3 7" id="KW-0032">Aminotransferase</keyword>
<evidence type="ECO:0000313" key="9">
    <source>
        <dbReference type="EMBL" id="GLY70037.1"/>
    </source>
</evidence>
<sequence length="418" mass="44990">MPGQQVSPNLALDQLVALRRARGESIVHLGFGESRLPVFAPLAQRLRLGAPRNAYGPVAGDLAVRQAVSGYFTRRRMPTHPEQVIMAPGSKPLLMALQMVVPGDVVLPRPCWVTYGPQAEWAGKHVFGVPIPDDCGGVPAPDALRETVRAARKHGRDPKIVILNSPDNPTGTVAPPTLVREVCAVAEEEDLLVVSDEIYRDLVHDPDTPFLSPAEVVPDRTVVVTGLSKSLALGGWRIGTARFPMGAWGTRIREGVASYASEVWSTLAGPMQEVAAYAFDEPPEIRARLATDARLHGAVAGAVYEIMRNAGAACRRPNAGFYVYPDLSPVGESLRRKSINDAITLQARLLDEFGVAVLAGAHFGDDPHAPRFRAATSMLYGDTEEQQAAAQETDDPLRLPHIAAALDAIETSFTKLCS</sequence>
<dbReference type="GO" id="GO:0006520">
    <property type="term" value="P:amino acid metabolic process"/>
    <property type="evidence" value="ECO:0007669"/>
    <property type="project" value="InterPro"/>
</dbReference>
<keyword evidence="5" id="KW-0663">Pyridoxal phosphate</keyword>
<dbReference type="PANTHER" id="PTHR46383">
    <property type="entry name" value="ASPARTATE AMINOTRANSFERASE"/>
    <property type="match status" value="1"/>
</dbReference>
<dbReference type="SUPFAM" id="SSF53383">
    <property type="entry name" value="PLP-dependent transferases"/>
    <property type="match status" value="1"/>
</dbReference>
<comment type="caution">
    <text evidence="9">The sequence shown here is derived from an EMBL/GenBank/DDBJ whole genome shotgun (WGS) entry which is preliminary data.</text>
</comment>
<evidence type="ECO:0000256" key="2">
    <source>
        <dbReference type="ARBA" id="ARBA00007441"/>
    </source>
</evidence>
<dbReference type="Proteomes" id="UP001165136">
    <property type="component" value="Unassembled WGS sequence"/>
</dbReference>
<evidence type="ECO:0000256" key="5">
    <source>
        <dbReference type="ARBA" id="ARBA00022898"/>
    </source>
</evidence>
<evidence type="ECO:0000313" key="10">
    <source>
        <dbReference type="Proteomes" id="UP001165136"/>
    </source>
</evidence>
<dbReference type="InterPro" id="IPR015424">
    <property type="entry name" value="PyrdxlP-dep_Trfase"/>
</dbReference>
<dbReference type="CDD" id="cd00609">
    <property type="entry name" value="AAT_like"/>
    <property type="match status" value="1"/>
</dbReference>
<dbReference type="GO" id="GO:0004177">
    <property type="term" value="F:aminopeptidase activity"/>
    <property type="evidence" value="ECO:0007669"/>
    <property type="project" value="UniProtKB-KW"/>
</dbReference>
<name>A0A9W6R9I9_9PSEU</name>
<evidence type="ECO:0000256" key="7">
    <source>
        <dbReference type="RuleBase" id="RU000481"/>
    </source>
</evidence>
<evidence type="ECO:0000259" key="8">
    <source>
        <dbReference type="Pfam" id="PF00155"/>
    </source>
</evidence>
<dbReference type="GO" id="GO:0017000">
    <property type="term" value="P:antibiotic biosynthetic process"/>
    <property type="evidence" value="ECO:0007669"/>
    <property type="project" value="UniProtKB-KW"/>
</dbReference>
<reference evidence="9" key="1">
    <citation type="submission" date="2023-03" db="EMBL/GenBank/DDBJ databases">
        <title>Amycolatopsis taiwanensis NBRC 103393.</title>
        <authorList>
            <person name="Ichikawa N."/>
            <person name="Sato H."/>
            <person name="Tonouchi N."/>
        </authorList>
    </citation>
    <scope>NUCLEOTIDE SEQUENCE</scope>
    <source>
        <strain evidence="9">NBRC 103393</strain>
    </source>
</reference>
<organism evidence="9 10">
    <name type="scientific">Amycolatopsis taiwanensis</name>
    <dbReference type="NCBI Taxonomy" id="342230"/>
    <lineage>
        <taxon>Bacteria</taxon>
        <taxon>Bacillati</taxon>
        <taxon>Actinomycetota</taxon>
        <taxon>Actinomycetes</taxon>
        <taxon>Pseudonocardiales</taxon>
        <taxon>Pseudonocardiaceae</taxon>
        <taxon>Amycolatopsis</taxon>
    </lineage>
</organism>
<evidence type="ECO:0000256" key="4">
    <source>
        <dbReference type="ARBA" id="ARBA00022679"/>
    </source>
</evidence>
<dbReference type="EMBL" id="BSTI01000020">
    <property type="protein sequence ID" value="GLY70037.1"/>
    <property type="molecule type" value="Genomic_DNA"/>
</dbReference>
<keyword evidence="9" id="KW-0645">Protease</keyword>
<dbReference type="InterPro" id="IPR015422">
    <property type="entry name" value="PyrdxlP-dep_Trfase_small"/>
</dbReference>
<dbReference type="Gene3D" id="3.40.640.10">
    <property type="entry name" value="Type I PLP-dependent aspartate aminotransferase-like (Major domain)"/>
    <property type="match status" value="1"/>
</dbReference>
<dbReference type="GO" id="GO:0008483">
    <property type="term" value="F:transaminase activity"/>
    <property type="evidence" value="ECO:0007669"/>
    <property type="project" value="UniProtKB-KW"/>
</dbReference>
<keyword evidence="9" id="KW-0031">Aminopeptidase</keyword>
<evidence type="ECO:0000256" key="6">
    <source>
        <dbReference type="ARBA" id="ARBA00023194"/>
    </source>
</evidence>
<dbReference type="Pfam" id="PF00155">
    <property type="entry name" value="Aminotran_1_2"/>
    <property type="match status" value="1"/>
</dbReference>
<dbReference type="InterPro" id="IPR004838">
    <property type="entry name" value="NHTrfase_class1_PyrdxlP-BS"/>
</dbReference>
<dbReference type="InterPro" id="IPR015421">
    <property type="entry name" value="PyrdxlP-dep_Trfase_major"/>
</dbReference>
<keyword evidence="4 7" id="KW-0808">Transferase</keyword>
<dbReference type="GO" id="GO:0030170">
    <property type="term" value="F:pyridoxal phosphate binding"/>
    <property type="evidence" value="ECO:0007669"/>
    <property type="project" value="InterPro"/>
</dbReference>
<gene>
    <name evidence="9" type="ORF">Atai01_66560</name>
</gene>
<evidence type="ECO:0000256" key="1">
    <source>
        <dbReference type="ARBA" id="ARBA00001933"/>
    </source>
</evidence>
<dbReference type="EC" id="2.6.1.-" evidence="7"/>
<keyword evidence="6" id="KW-0045">Antibiotic biosynthesis</keyword>
<feature type="domain" description="Aminotransferase class I/classII large" evidence="8">
    <location>
        <begin position="36"/>
        <end position="373"/>
    </location>
</feature>
<dbReference type="InterPro" id="IPR004839">
    <property type="entry name" value="Aminotransferase_I/II_large"/>
</dbReference>
<proteinExistence type="inferred from homology"/>
<evidence type="ECO:0000256" key="3">
    <source>
        <dbReference type="ARBA" id="ARBA00022576"/>
    </source>
</evidence>
<protein>
    <recommendedName>
        <fullName evidence="7">Aminotransferase</fullName>
        <ecNumber evidence="7">2.6.1.-</ecNumber>
    </recommendedName>
</protein>
<dbReference type="PROSITE" id="PS00105">
    <property type="entry name" value="AA_TRANSFER_CLASS_1"/>
    <property type="match status" value="1"/>
</dbReference>
<keyword evidence="9" id="KW-0378">Hydrolase</keyword>
<accession>A0A9W6R9I9</accession>
<comment type="cofactor">
    <cofactor evidence="1 7">
        <name>pyridoxal 5'-phosphate</name>
        <dbReference type="ChEBI" id="CHEBI:597326"/>
    </cofactor>
</comment>
<dbReference type="InterPro" id="IPR050596">
    <property type="entry name" value="AspAT/PAT-like"/>
</dbReference>
<dbReference type="Gene3D" id="3.90.1150.10">
    <property type="entry name" value="Aspartate Aminotransferase, domain 1"/>
    <property type="match status" value="1"/>
</dbReference>
<dbReference type="RefSeq" id="WP_285489362.1">
    <property type="nucleotide sequence ID" value="NZ_BSTI01000020.1"/>
</dbReference>
<comment type="similarity">
    <text evidence="2 7">Belongs to the class-I pyridoxal-phosphate-dependent aminotransferase family.</text>
</comment>